<organism evidence="1 2">
    <name type="scientific">Acinetobacter sedimenti</name>
    <dbReference type="NCBI Taxonomy" id="2919922"/>
    <lineage>
        <taxon>Bacteria</taxon>
        <taxon>Pseudomonadati</taxon>
        <taxon>Pseudomonadota</taxon>
        <taxon>Gammaproteobacteria</taxon>
        <taxon>Moraxellales</taxon>
        <taxon>Moraxellaceae</taxon>
        <taxon>Acinetobacter</taxon>
    </lineage>
</organism>
<reference evidence="1" key="1">
    <citation type="submission" date="2022-02" db="EMBL/GenBank/DDBJ databases">
        <title>Acinetobacter A3.8 sp. nov., isolated from Sediment (Zhairuo Island).</title>
        <authorList>
            <person name="Zheng K."/>
        </authorList>
    </citation>
    <scope>NUCLEOTIDE SEQUENCE</scope>
    <source>
        <strain evidence="1">A3.8</strain>
    </source>
</reference>
<name>A0A9X1WZW7_9GAMM</name>
<accession>A0A9X1WZW7</accession>
<dbReference type="RefSeq" id="WP_241571208.1">
    <property type="nucleotide sequence ID" value="NZ_JAKUML010000008.1"/>
</dbReference>
<gene>
    <name evidence="1" type="ORF">MKI79_06360</name>
</gene>
<evidence type="ECO:0000313" key="1">
    <source>
        <dbReference type="EMBL" id="MCJ8146525.1"/>
    </source>
</evidence>
<proteinExistence type="predicted"/>
<dbReference type="AlphaFoldDB" id="A0A9X1WZW7"/>
<evidence type="ECO:0000313" key="2">
    <source>
        <dbReference type="Proteomes" id="UP001139701"/>
    </source>
</evidence>
<protein>
    <submittedName>
        <fullName evidence="1">Uncharacterized protein</fullName>
    </submittedName>
</protein>
<sequence length="182" mass="20276">MKILIQTAVFISIICTQTYAKPSPIDTWLLNNKHTGSAMLASDNHGYDLDRTKFIQTQDIIEKSTPNDAEGCFQYGAGWVKNKCSNPISFAYCFKDLPTNYSGQCKDGIRTGFLSPNLELSLHAFSGFTDIETEAMACVFPLVPVDLSYDENTGRAKGVCGRLKNPQNMYSQDLIDKMSPFF</sequence>
<comment type="caution">
    <text evidence="1">The sequence shown here is derived from an EMBL/GenBank/DDBJ whole genome shotgun (WGS) entry which is preliminary data.</text>
</comment>
<dbReference type="Proteomes" id="UP001139701">
    <property type="component" value="Unassembled WGS sequence"/>
</dbReference>
<dbReference type="EMBL" id="JAKUML010000008">
    <property type="protein sequence ID" value="MCJ8146525.1"/>
    <property type="molecule type" value="Genomic_DNA"/>
</dbReference>
<keyword evidence="2" id="KW-1185">Reference proteome</keyword>